<name>A0A3A8A5I7_9HYPH</name>
<dbReference type="PANTHER" id="PTHR37831:SF1">
    <property type="entry name" value="D-RIBOSE PYRANASE"/>
    <property type="match status" value="1"/>
</dbReference>
<dbReference type="Proteomes" id="UP000246132">
    <property type="component" value="Unassembled WGS sequence"/>
</dbReference>
<evidence type="ECO:0000256" key="1">
    <source>
        <dbReference type="ARBA" id="ARBA00000223"/>
    </source>
</evidence>
<dbReference type="GO" id="GO:0019303">
    <property type="term" value="P:D-ribose catabolic process"/>
    <property type="evidence" value="ECO:0007669"/>
    <property type="project" value="TreeGrafter"/>
</dbReference>
<protein>
    <recommendedName>
        <fullName evidence="2">D-ribose pyranase</fullName>
        <ecNumber evidence="2">5.4.99.62</ecNumber>
    </recommendedName>
</protein>
<keyword evidence="7" id="KW-1185">Reference proteome</keyword>
<proteinExistence type="predicted"/>
<dbReference type="GO" id="GO:0048029">
    <property type="term" value="F:monosaccharide binding"/>
    <property type="evidence" value="ECO:0007669"/>
    <property type="project" value="InterPro"/>
</dbReference>
<dbReference type="EMBL" id="QFWV02000009">
    <property type="protein sequence ID" value="RKF05532.1"/>
    <property type="molecule type" value="Genomic_DNA"/>
</dbReference>
<sequence length="153" mass="16551">MKRGKLLNSELNHAIGEMGHGDLMIVCDAGFPIPSDAWRIDLSITQDVPDLKTVLSAIGEDFIAEKVSYADTLPAHNPVLLETVQALFGDADHEMIAHETILGDMAAKAKVIVRTGAFDPWGNILLYSGVDVPKWFAKPGTVAPPEYAKKLKG</sequence>
<keyword evidence="5" id="KW-0119">Carbohydrate metabolism</keyword>
<evidence type="ECO:0000256" key="2">
    <source>
        <dbReference type="ARBA" id="ARBA00012862"/>
    </source>
</evidence>
<dbReference type="EC" id="5.4.99.62" evidence="2"/>
<reference evidence="6 7" key="1">
    <citation type="journal article" date="2018" name="Int. J. Syst. Bacteriol.">
        <title>Oceaniradius stylonemae gen. nov., sp. nov., isolated from a red alga, Stylonema cornu-cervi.</title>
        <authorList>
            <person name="Jeong S."/>
        </authorList>
    </citation>
    <scope>NUCLEOTIDE SEQUENCE [LARGE SCALE GENOMIC DNA]</scope>
    <source>
        <strain evidence="6 7">StC1</strain>
    </source>
</reference>
<evidence type="ECO:0000313" key="6">
    <source>
        <dbReference type="EMBL" id="RKF05532.1"/>
    </source>
</evidence>
<dbReference type="Pfam" id="PF05025">
    <property type="entry name" value="RbsD_FucU"/>
    <property type="match status" value="1"/>
</dbReference>
<dbReference type="Gene3D" id="3.40.1650.10">
    <property type="entry name" value="RbsD-like domain"/>
    <property type="match status" value="1"/>
</dbReference>
<dbReference type="InterPro" id="IPR007721">
    <property type="entry name" value="RbsD_FucU"/>
</dbReference>
<dbReference type="AlphaFoldDB" id="A0A3A8A5I7"/>
<gene>
    <name evidence="6" type="ORF">DEM25_017315</name>
</gene>
<dbReference type="InterPro" id="IPR023750">
    <property type="entry name" value="RbsD-like_sf"/>
</dbReference>
<dbReference type="GO" id="GO:0005829">
    <property type="term" value="C:cytosol"/>
    <property type="evidence" value="ECO:0007669"/>
    <property type="project" value="TreeGrafter"/>
</dbReference>
<dbReference type="GO" id="GO:0016872">
    <property type="term" value="F:intramolecular lyase activity"/>
    <property type="evidence" value="ECO:0007669"/>
    <property type="project" value="InterPro"/>
</dbReference>
<evidence type="ECO:0000256" key="3">
    <source>
        <dbReference type="ARBA" id="ARBA00022490"/>
    </source>
</evidence>
<comment type="catalytic activity">
    <reaction evidence="1">
        <text>beta-D-ribopyranose = beta-D-ribofuranose</text>
        <dbReference type="Rhea" id="RHEA:25432"/>
        <dbReference type="ChEBI" id="CHEBI:27476"/>
        <dbReference type="ChEBI" id="CHEBI:47002"/>
        <dbReference type="EC" id="5.4.99.62"/>
    </reaction>
</comment>
<dbReference type="RefSeq" id="WP_109767604.1">
    <property type="nucleotide sequence ID" value="NZ_JASHJQ010000003.1"/>
</dbReference>
<dbReference type="InterPro" id="IPR023064">
    <property type="entry name" value="D-ribose_pyranase"/>
</dbReference>
<organism evidence="6 7">
    <name type="scientific">Oceaniradius stylonematis</name>
    <dbReference type="NCBI Taxonomy" id="2184161"/>
    <lineage>
        <taxon>Bacteria</taxon>
        <taxon>Pseudomonadati</taxon>
        <taxon>Pseudomonadota</taxon>
        <taxon>Alphaproteobacteria</taxon>
        <taxon>Hyphomicrobiales</taxon>
        <taxon>Ahrensiaceae</taxon>
        <taxon>Oceaniradius</taxon>
    </lineage>
</organism>
<accession>A0A3A8A5I7</accession>
<dbReference type="GO" id="GO:0062193">
    <property type="term" value="F:D-ribose pyranase activity"/>
    <property type="evidence" value="ECO:0007669"/>
    <property type="project" value="UniProtKB-EC"/>
</dbReference>
<dbReference type="SUPFAM" id="SSF102546">
    <property type="entry name" value="RbsD-like"/>
    <property type="match status" value="1"/>
</dbReference>
<dbReference type="PANTHER" id="PTHR37831">
    <property type="entry name" value="D-RIBOSE PYRANASE"/>
    <property type="match status" value="1"/>
</dbReference>
<dbReference type="OrthoDB" id="9805009at2"/>
<dbReference type="NCBIfam" id="NF008761">
    <property type="entry name" value="PRK11797.1"/>
    <property type="match status" value="1"/>
</dbReference>
<evidence type="ECO:0000313" key="7">
    <source>
        <dbReference type="Proteomes" id="UP000246132"/>
    </source>
</evidence>
<keyword evidence="4 6" id="KW-0413">Isomerase</keyword>
<evidence type="ECO:0000256" key="4">
    <source>
        <dbReference type="ARBA" id="ARBA00023235"/>
    </source>
</evidence>
<comment type="caution">
    <text evidence="6">The sequence shown here is derived from an EMBL/GenBank/DDBJ whole genome shotgun (WGS) entry which is preliminary data.</text>
</comment>
<keyword evidence="3" id="KW-0963">Cytoplasm</keyword>
<evidence type="ECO:0000256" key="5">
    <source>
        <dbReference type="ARBA" id="ARBA00023277"/>
    </source>
</evidence>